<dbReference type="Pfam" id="PF00294">
    <property type="entry name" value="PfkB"/>
    <property type="match status" value="1"/>
</dbReference>
<dbReference type="EMBL" id="UOFU01000195">
    <property type="protein sequence ID" value="VAX00211.1"/>
    <property type="molecule type" value="Genomic_DNA"/>
</dbReference>
<dbReference type="InterPro" id="IPR052562">
    <property type="entry name" value="Ketohexokinase-related"/>
</dbReference>
<keyword evidence="2" id="KW-0418">Kinase</keyword>
<dbReference type="AlphaFoldDB" id="A0A3B1AEW4"/>
<feature type="domain" description="Carbohydrate kinase PfkB" evidence="3">
    <location>
        <begin position="2"/>
        <end position="291"/>
    </location>
</feature>
<evidence type="ECO:0000259" key="3">
    <source>
        <dbReference type="Pfam" id="PF00294"/>
    </source>
</evidence>
<evidence type="ECO:0000256" key="1">
    <source>
        <dbReference type="ARBA" id="ARBA00022679"/>
    </source>
</evidence>
<dbReference type="PANTHER" id="PTHR42774">
    <property type="entry name" value="PHOSPHOTRANSFERASE SYSTEM TRANSPORT PROTEIN"/>
    <property type="match status" value="1"/>
</dbReference>
<organism evidence="4">
    <name type="scientific">hydrothermal vent metagenome</name>
    <dbReference type="NCBI Taxonomy" id="652676"/>
    <lineage>
        <taxon>unclassified sequences</taxon>
        <taxon>metagenomes</taxon>
        <taxon>ecological metagenomes</taxon>
    </lineage>
</organism>
<accession>A0A3B1AEW4</accession>
<proteinExistence type="predicted"/>
<evidence type="ECO:0000313" key="4">
    <source>
        <dbReference type="EMBL" id="VAX00211.1"/>
    </source>
</evidence>
<dbReference type="InterPro" id="IPR002173">
    <property type="entry name" value="Carboh/pur_kinase_PfkB_CS"/>
</dbReference>
<name>A0A3B1AEW4_9ZZZZ</name>
<protein>
    <recommendedName>
        <fullName evidence="3">Carbohydrate kinase PfkB domain-containing protein</fullName>
    </recommendedName>
</protein>
<keyword evidence="1" id="KW-0808">Transferase</keyword>
<dbReference type="PANTHER" id="PTHR42774:SF3">
    <property type="entry name" value="KETOHEXOKINASE"/>
    <property type="match status" value="1"/>
</dbReference>
<dbReference type="InterPro" id="IPR029056">
    <property type="entry name" value="Ribokinase-like"/>
</dbReference>
<dbReference type="PROSITE" id="PS00584">
    <property type="entry name" value="PFKB_KINASES_2"/>
    <property type="match status" value="1"/>
</dbReference>
<evidence type="ECO:0000256" key="2">
    <source>
        <dbReference type="ARBA" id="ARBA00022777"/>
    </source>
</evidence>
<sequence length="302" mass="33207">MANILGIGIATLDIINHVAAWPAEDEEVRALAQDVRRGGNVTNTLVVLSQLSHRCRWAGTLADDTSSTAIRNDLVQYGVDTAHVQQIPGAHAPTSYIALSMHNGSRTIIHYRDLPEYGLDAFRRIDLQELDWLHAEGRNVTAVAEMLKDARRQYPQLPLSVEIEKPREHIEQLCGLADLLIYSRHYALHQLGAKAPITPEAIADIFLRRQRQRAPEAIHVCSWGEHGAYGLAPDSELCHSPAFTPPKVIDTLGAGDTFNAGLIHARLTGQGLTDSLRSACRLAGDKVGRHGFHGLTTQPLRE</sequence>
<reference evidence="4" key="1">
    <citation type="submission" date="2018-06" db="EMBL/GenBank/DDBJ databases">
        <authorList>
            <person name="Zhirakovskaya E."/>
        </authorList>
    </citation>
    <scope>NUCLEOTIDE SEQUENCE</scope>
</reference>
<gene>
    <name evidence="4" type="ORF">MNBD_GAMMA20-1598</name>
</gene>
<dbReference type="InterPro" id="IPR011611">
    <property type="entry name" value="PfkB_dom"/>
</dbReference>
<dbReference type="Gene3D" id="3.40.1190.20">
    <property type="match status" value="1"/>
</dbReference>
<dbReference type="SUPFAM" id="SSF53613">
    <property type="entry name" value="Ribokinase-like"/>
    <property type="match status" value="1"/>
</dbReference>
<dbReference type="GO" id="GO:0016301">
    <property type="term" value="F:kinase activity"/>
    <property type="evidence" value="ECO:0007669"/>
    <property type="project" value="UniProtKB-KW"/>
</dbReference>